<gene>
    <name evidence="4" type="ORF">ENM99_04845</name>
</gene>
<name>A0A7C6A7C3_DESAE</name>
<dbReference type="PANTHER" id="PTHR13504:SF35">
    <property type="entry name" value="PROTEIN ADENYLYLTRANSFERASE SOFIC"/>
    <property type="match status" value="1"/>
</dbReference>
<comment type="caution">
    <text evidence="4">The sequence shown here is derived from an EMBL/GenBank/DDBJ whole genome shotgun (WGS) entry which is preliminary data.</text>
</comment>
<evidence type="ECO:0000313" key="4">
    <source>
        <dbReference type="EMBL" id="HHS49160.1"/>
    </source>
</evidence>
<dbReference type="PROSITE" id="PS51459">
    <property type="entry name" value="FIDO"/>
    <property type="match status" value="1"/>
</dbReference>
<dbReference type="EMBL" id="DRZX01000234">
    <property type="protein sequence ID" value="HHS49160.1"/>
    <property type="molecule type" value="Genomic_DNA"/>
</dbReference>
<dbReference type="AlphaFoldDB" id="A0A7C6A7C3"/>
<accession>A0A7C6A7C3</accession>
<dbReference type="SUPFAM" id="SSF140931">
    <property type="entry name" value="Fic-like"/>
    <property type="match status" value="1"/>
</dbReference>
<sequence length="259" mass="30034">MSNNYILQPLPPKREVETKAILKKLASAHRYLAELKGFSKTIPNESILLYTLPLLEAKDSSAVENIITTHDEIYKDNLFENFISNPASKEVQRYAQATREGFKQLQNKNFIISNELILKIQEIIVSNNAGYRKLPGTELKNFDTGETVYTPPQDYEQIVSLMKNLIDYINDDQLHPIDPLIKMIIVHFQFESIHPFYDGNGRTGRILNILYLVQKGLLDLPVLYLSSYIIKTKSDYYKLLQGVRDKENWEEWILYMLNG</sequence>
<dbReference type="InterPro" id="IPR003812">
    <property type="entry name" value="Fido"/>
</dbReference>
<feature type="binding site" evidence="2">
    <location>
        <begin position="198"/>
        <end position="205"/>
    </location>
    <ligand>
        <name>ATP</name>
        <dbReference type="ChEBI" id="CHEBI:30616"/>
    </ligand>
</feature>
<feature type="non-terminal residue" evidence="4">
    <location>
        <position position="259"/>
    </location>
</feature>
<keyword evidence="2" id="KW-0547">Nucleotide-binding</keyword>
<organism evidence="4">
    <name type="scientific">Desulfurella acetivorans</name>
    <dbReference type="NCBI Taxonomy" id="33002"/>
    <lineage>
        <taxon>Bacteria</taxon>
        <taxon>Pseudomonadati</taxon>
        <taxon>Campylobacterota</taxon>
        <taxon>Desulfurellia</taxon>
        <taxon>Desulfurellales</taxon>
        <taxon>Desulfurellaceae</taxon>
        <taxon>Desulfurella</taxon>
    </lineage>
</organism>
<protein>
    <submittedName>
        <fullName evidence="4">Fic family protein</fullName>
    </submittedName>
</protein>
<dbReference type="InterPro" id="IPR036597">
    <property type="entry name" value="Fido-like_dom_sf"/>
</dbReference>
<dbReference type="GO" id="GO:0005524">
    <property type="term" value="F:ATP binding"/>
    <property type="evidence" value="ECO:0007669"/>
    <property type="project" value="UniProtKB-KW"/>
</dbReference>
<evidence type="ECO:0000256" key="1">
    <source>
        <dbReference type="PIRSR" id="PIRSR640198-1"/>
    </source>
</evidence>
<dbReference type="Pfam" id="PF13784">
    <property type="entry name" value="Fic_N"/>
    <property type="match status" value="1"/>
</dbReference>
<evidence type="ECO:0000259" key="3">
    <source>
        <dbReference type="PROSITE" id="PS51459"/>
    </source>
</evidence>
<feature type="active site" evidence="1">
    <location>
        <position position="194"/>
    </location>
</feature>
<dbReference type="PANTHER" id="PTHR13504">
    <property type="entry name" value="FIDO DOMAIN-CONTAINING PROTEIN DDB_G0283145"/>
    <property type="match status" value="1"/>
</dbReference>
<reference evidence="4" key="1">
    <citation type="journal article" date="2020" name="mSystems">
        <title>Genome- and Community-Level Interaction Insights into Carbon Utilization and Element Cycling Functions of Hydrothermarchaeota in Hydrothermal Sediment.</title>
        <authorList>
            <person name="Zhou Z."/>
            <person name="Liu Y."/>
            <person name="Xu W."/>
            <person name="Pan J."/>
            <person name="Luo Z.H."/>
            <person name="Li M."/>
        </authorList>
    </citation>
    <scope>NUCLEOTIDE SEQUENCE [LARGE SCALE GENOMIC DNA]</scope>
    <source>
        <strain evidence="4">SpSt-1135</strain>
    </source>
</reference>
<dbReference type="Gene3D" id="1.10.3290.10">
    <property type="entry name" value="Fido-like domain"/>
    <property type="match status" value="1"/>
</dbReference>
<dbReference type="Pfam" id="PF02661">
    <property type="entry name" value="Fic"/>
    <property type="match status" value="1"/>
</dbReference>
<proteinExistence type="predicted"/>
<evidence type="ECO:0000256" key="2">
    <source>
        <dbReference type="PIRSR" id="PIRSR640198-2"/>
    </source>
</evidence>
<dbReference type="InterPro" id="IPR040198">
    <property type="entry name" value="Fido_containing"/>
</dbReference>
<feature type="binding site" evidence="2">
    <location>
        <begin position="236"/>
        <end position="237"/>
    </location>
    <ligand>
        <name>ATP</name>
        <dbReference type="ChEBI" id="CHEBI:30616"/>
    </ligand>
</feature>
<feature type="domain" description="Fido" evidence="3">
    <location>
        <begin position="112"/>
        <end position="258"/>
    </location>
</feature>
<keyword evidence="2" id="KW-0067">ATP-binding</keyword>
<dbReference type="Proteomes" id="UP000886400">
    <property type="component" value="Unassembled WGS sequence"/>
</dbReference>
<dbReference type="InterPro" id="IPR025758">
    <property type="entry name" value="Fic/DOC_N"/>
</dbReference>